<dbReference type="GO" id="GO:0005634">
    <property type="term" value="C:nucleus"/>
    <property type="evidence" value="ECO:0007669"/>
    <property type="project" value="UniProtKB-SubCell"/>
</dbReference>
<dbReference type="OrthoDB" id="4703at2759"/>
<dbReference type="HOGENOM" id="CLU_1043100_0_0_1"/>
<sequence>MGLAFNGGPLCPHLSTASLDQEAKVWPLERLGVVPTAIYRKGPMRSLDVSPHWNGIFVCGEESVVTNPALCVFKENGYHGFANRSLAAHMCTVWSISVSPWTNAAASGDAAGELGAITMPFLAQNLHQLKNHVRGRMPVYRLSVVPLQGEPEAPTPKKRGKARTRALTIGPTSLQEALTDYGLAFNDAPLEKWSNIPTDEVRRLSHYEGTNISLPNHYHLNSINMVSWSPNWCSSNWLLSGGQAGIARVSWIGIMSGESEKPHNNAS</sequence>
<evidence type="ECO:0000313" key="5">
    <source>
        <dbReference type="EnsemblMetazoa" id="ISCW013292-PA"/>
    </source>
</evidence>
<name>B7QA62_IXOSC</name>
<dbReference type="EMBL" id="ABJB010374287">
    <property type="status" value="NOT_ANNOTATED_CDS"/>
    <property type="molecule type" value="Genomic_DNA"/>
</dbReference>
<comment type="subcellular location">
    <subcellularLocation>
        <location evidence="1">Nucleus</location>
    </subcellularLocation>
</comment>
<evidence type="ECO:0000313" key="4">
    <source>
        <dbReference type="EMBL" id="EEC15734.1"/>
    </source>
</evidence>
<organism>
    <name type="scientific">Ixodes scapularis</name>
    <name type="common">Black-legged tick</name>
    <name type="synonym">Deer tick</name>
    <dbReference type="NCBI Taxonomy" id="6945"/>
    <lineage>
        <taxon>Eukaryota</taxon>
        <taxon>Metazoa</taxon>
        <taxon>Ecdysozoa</taxon>
        <taxon>Arthropoda</taxon>
        <taxon>Chelicerata</taxon>
        <taxon>Arachnida</taxon>
        <taxon>Acari</taxon>
        <taxon>Parasitiformes</taxon>
        <taxon>Ixodida</taxon>
        <taxon>Ixodoidea</taxon>
        <taxon>Ixodidae</taxon>
        <taxon>Ixodinae</taxon>
        <taxon>Ixodes</taxon>
    </lineage>
</organism>
<evidence type="ECO:0000256" key="2">
    <source>
        <dbReference type="ARBA" id="ARBA00023163"/>
    </source>
</evidence>
<dbReference type="PANTHER" id="PTHR15052:SF2">
    <property type="entry name" value="GENERAL TRANSCRIPTION FACTOR 3C POLYPEPTIDE 2"/>
    <property type="match status" value="1"/>
</dbReference>
<dbReference type="InterPro" id="IPR015943">
    <property type="entry name" value="WD40/YVTN_repeat-like_dom_sf"/>
</dbReference>
<dbReference type="STRING" id="6945.B7QA62"/>
<proteinExistence type="predicted"/>
<evidence type="ECO:0000313" key="6">
    <source>
        <dbReference type="Proteomes" id="UP000001555"/>
    </source>
</evidence>
<dbReference type="AlphaFoldDB" id="B7QA62"/>
<dbReference type="VEuPathDB" id="VectorBase:ISCI013292"/>
<reference evidence="4 6" key="1">
    <citation type="submission" date="2008-03" db="EMBL/GenBank/DDBJ databases">
        <title>Annotation of Ixodes scapularis.</title>
        <authorList>
            <consortium name="Ixodes scapularis Genome Project Consortium"/>
            <person name="Caler E."/>
            <person name="Hannick L.I."/>
            <person name="Bidwell S."/>
            <person name="Joardar V."/>
            <person name="Thiagarajan M."/>
            <person name="Amedeo P."/>
            <person name="Galinsky K.J."/>
            <person name="Schobel S."/>
            <person name="Inman J."/>
            <person name="Hostetler J."/>
            <person name="Miller J."/>
            <person name="Hammond M."/>
            <person name="Megy K."/>
            <person name="Lawson D."/>
            <person name="Kodira C."/>
            <person name="Sutton G."/>
            <person name="Meyer J."/>
            <person name="Hill C.A."/>
            <person name="Birren B."/>
            <person name="Nene V."/>
            <person name="Collins F."/>
            <person name="Alarcon-Chaidez F."/>
            <person name="Wikel S."/>
            <person name="Strausberg R."/>
        </authorList>
    </citation>
    <scope>NUCLEOTIDE SEQUENCE [LARGE SCALE GENOMIC DNA]</scope>
    <source>
        <strain evidence="6">Wikel</strain>
        <strain evidence="4">Wikel colony</strain>
    </source>
</reference>
<reference evidence="5" key="2">
    <citation type="submission" date="2020-05" db="UniProtKB">
        <authorList>
            <consortium name="EnsemblMetazoa"/>
        </authorList>
    </citation>
    <scope>IDENTIFICATION</scope>
    <source>
        <strain evidence="5">wikel</strain>
    </source>
</reference>
<keyword evidence="3" id="KW-0539">Nucleus</keyword>
<dbReference type="VEuPathDB" id="VectorBase:ISCW013292"/>
<dbReference type="PaxDb" id="6945-B7QA62"/>
<evidence type="ECO:0000256" key="3">
    <source>
        <dbReference type="ARBA" id="ARBA00023242"/>
    </source>
</evidence>
<dbReference type="SUPFAM" id="SSF50978">
    <property type="entry name" value="WD40 repeat-like"/>
    <property type="match status" value="1"/>
</dbReference>
<accession>B7QA62</accession>
<dbReference type="VEuPathDB" id="VectorBase:ISCP_018582"/>
<dbReference type="EMBL" id="DS892726">
    <property type="protein sequence ID" value="EEC15734.1"/>
    <property type="molecule type" value="Genomic_DNA"/>
</dbReference>
<dbReference type="InterPro" id="IPR036322">
    <property type="entry name" value="WD40_repeat_dom_sf"/>
</dbReference>
<dbReference type="InParanoid" id="B7QA62"/>
<keyword evidence="2" id="KW-0804">Transcription</keyword>
<dbReference type="EMBL" id="ABJB010850414">
    <property type="status" value="NOT_ANNOTATED_CDS"/>
    <property type="molecule type" value="Genomic_DNA"/>
</dbReference>
<dbReference type="PANTHER" id="PTHR15052">
    <property type="entry name" value="RNA POLYMERASE III TRANSCRIPTION INITIATION FACTOR COMPLEX SUBUNIT"/>
    <property type="match status" value="1"/>
</dbReference>
<dbReference type="EnsemblMetazoa" id="ISCW013292-RA">
    <property type="protein sequence ID" value="ISCW013292-PA"/>
    <property type="gene ID" value="ISCW013292"/>
</dbReference>
<keyword evidence="6" id="KW-1185">Reference proteome</keyword>
<protein>
    <submittedName>
        <fullName evidence="4 5">Uncharacterized protein</fullName>
    </submittedName>
</protein>
<dbReference type="Proteomes" id="UP000001555">
    <property type="component" value="Unassembled WGS sequence"/>
</dbReference>
<gene>
    <name evidence="5" type="primary">8038189</name>
    <name evidence="4" type="ORF">IscW_ISCW013292</name>
</gene>
<dbReference type="Gene3D" id="2.130.10.10">
    <property type="entry name" value="YVTN repeat-like/Quinoprotein amine dehydrogenase"/>
    <property type="match status" value="1"/>
</dbReference>
<dbReference type="InterPro" id="IPR052416">
    <property type="entry name" value="GTF3C_component"/>
</dbReference>
<evidence type="ECO:0000256" key="1">
    <source>
        <dbReference type="ARBA" id="ARBA00004123"/>
    </source>
</evidence>